<accession>A0A3P5XKC8</accession>
<dbReference type="AlphaFoldDB" id="A0A3P5XKC8"/>
<dbReference type="Proteomes" id="UP000277498">
    <property type="component" value="Unassembled WGS sequence"/>
</dbReference>
<evidence type="ECO:0000313" key="2">
    <source>
        <dbReference type="EMBL" id="VDC29183.1"/>
    </source>
</evidence>
<sequence length="349" mass="37174">MTSTKRRLLGLALALWLPLAAQAQDAGLALQEGFPDLALFALSRAGGEISPGGHALLREQGFLHVPAGPGIKPLSRGQSLVPVLRHVPNVNDGLPADSFVLGGLEFSVSEDARAKDAVLFGLRYTRWQTFTYAPAARLTLAGSITAEAEPTYGFHRLDLSLRACAEQPAARWSWFDLCLQAGREDDSLSVSRHLSATLGPRMLFASRLGLHRLVLAPGRESLDGDQRAVVQASLATLAAGGGLWTLRAGGGEEIPGRNLVLRSFGIGWAGQIGGHRIGLSASRETTGGGAFFGQPREDRVTRLNLSVPVGRLELGGFAERRRSTIAAYDGTDFGMTIGFRVDLLAGRSF</sequence>
<feature type="chain" id="PRO_5018184769" evidence="1">
    <location>
        <begin position="24"/>
        <end position="349"/>
    </location>
</feature>
<protein>
    <submittedName>
        <fullName evidence="2">Uncharacterized protein</fullName>
    </submittedName>
</protein>
<dbReference type="OrthoDB" id="7779042at2"/>
<evidence type="ECO:0000256" key="1">
    <source>
        <dbReference type="SAM" id="SignalP"/>
    </source>
</evidence>
<gene>
    <name evidence="2" type="ORF">XINFAN_02249</name>
</gene>
<dbReference type="EMBL" id="UXAW01000071">
    <property type="protein sequence ID" value="VDC29183.1"/>
    <property type="molecule type" value="Genomic_DNA"/>
</dbReference>
<proteinExistence type="predicted"/>
<reference evidence="2 3" key="1">
    <citation type="submission" date="2018-11" db="EMBL/GenBank/DDBJ databases">
        <authorList>
            <person name="Criscuolo A."/>
        </authorList>
    </citation>
    <scope>NUCLEOTIDE SEQUENCE [LARGE SCALE GENOMIC DNA]</scope>
    <source>
        <strain evidence="2">ACIP111625</strain>
    </source>
</reference>
<keyword evidence="3" id="KW-1185">Reference proteome</keyword>
<name>A0A3P5XKC8_9RHOB</name>
<feature type="signal peptide" evidence="1">
    <location>
        <begin position="1"/>
        <end position="23"/>
    </location>
</feature>
<keyword evidence="1" id="KW-0732">Signal</keyword>
<dbReference type="RefSeq" id="WP_124086999.1">
    <property type="nucleotide sequence ID" value="NZ_UXAW01000071.1"/>
</dbReference>
<organism evidence="2 3">
    <name type="scientific">Pseudogemmobacter humi</name>
    <dbReference type="NCBI Taxonomy" id="2483812"/>
    <lineage>
        <taxon>Bacteria</taxon>
        <taxon>Pseudomonadati</taxon>
        <taxon>Pseudomonadota</taxon>
        <taxon>Alphaproteobacteria</taxon>
        <taxon>Rhodobacterales</taxon>
        <taxon>Paracoccaceae</taxon>
        <taxon>Pseudogemmobacter</taxon>
    </lineage>
</organism>
<evidence type="ECO:0000313" key="3">
    <source>
        <dbReference type="Proteomes" id="UP000277498"/>
    </source>
</evidence>